<protein>
    <submittedName>
        <fullName evidence="1">Uncharacterized protein</fullName>
    </submittedName>
</protein>
<comment type="caution">
    <text evidence="1">The sequence shown here is derived from an EMBL/GenBank/DDBJ whole genome shotgun (WGS) entry which is preliminary data.</text>
</comment>
<name>A0AAV0VRC8_9HEMI</name>
<sequence length="385" mass="43976">MSDNVKEYNKRPNTQTGNMLLTFGNMEKVLLTILIFVCHTHQRPQLEVDVLTTTEPTDTTTEETKSLEKISQVTEATAVSVQTSVNFSSFSPSVVFEDFKPSNYYRPDGNPIFERPSPQVPHEVFHKPEYFARPNNKANQLPPKSRDNNVIFPQATQEHYSQYSQFDNRSNGPESRGPYKFTEALPQQQFKPMKHDFGGTLPTSAYDNNFYERHFGKYHGNEMSQYPDIIHEPPKIYHSVTTAHKKDPWRSMLKVLATILPVGLLLASFPPTVIKVNSTQYPYQFQKNSTVYNTNVIAGRYKALRKISTEWKIDGEDKSTGYLDNCLKKKICETIKNNYSHSQLETLQQNYKLNWTTDNGPSMVEIAKAAASAEPESCQVFVCSD</sequence>
<evidence type="ECO:0000313" key="2">
    <source>
        <dbReference type="Proteomes" id="UP001160148"/>
    </source>
</evidence>
<organism evidence="1 2">
    <name type="scientific">Macrosiphum euphorbiae</name>
    <name type="common">potato aphid</name>
    <dbReference type="NCBI Taxonomy" id="13131"/>
    <lineage>
        <taxon>Eukaryota</taxon>
        <taxon>Metazoa</taxon>
        <taxon>Ecdysozoa</taxon>
        <taxon>Arthropoda</taxon>
        <taxon>Hexapoda</taxon>
        <taxon>Insecta</taxon>
        <taxon>Pterygota</taxon>
        <taxon>Neoptera</taxon>
        <taxon>Paraneoptera</taxon>
        <taxon>Hemiptera</taxon>
        <taxon>Sternorrhyncha</taxon>
        <taxon>Aphidomorpha</taxon>
        <taxon>Aphidoidea</taxon>
        <taxon>Aphididae</taxon>
        <taxon>Macrosiphini</taxon>
        <taxon>Macrosiphum</taxon>
    </lineage>
</organism>
<proteinExistence type="predicted"/>
<reference evidence="1 2" key="1">
    <citation type="submission" date="2023-01" db="EMBL/GenBank/DDBJ databases">
        <authorList>
            <person name="Whitehead M."/>
        </authorList>
    </citation>
    <scope>NUCLEOTIDE SEQUENCE [LARGE SCALE GENOMIC DNA]</scope>
</reference>
<dbReference type="Proteomes" id="UP001160148">
    <property type="component" value="Unassembled WGS sequence"/>
</dbReference>
<dbReference type="EMBL" id="CARXXK010000001">
    <property type="protein sequence ID" value="CAI6346724.1"/>
    <property type="molecule type" value="Genomic_DNA"/>
</dbReference>
<dbReference type="AlphaFoldDB" id="A0AAV0VRC8"/>
<gene>
    <name evidence="1" type="ORF">MEUPH1_LOCUS3601</name>
</gene>
<accession>A0AAV0VRC8</accession>
<evidence type="ECO:0000313" key="1">
    <source>
        <dbReference type="EMBL" id="CAI6346724.1"/>
    </source>
</evidence>
<keyword evidence="2" id="KW-1185">Reference proteome</keyword>